<keyword evidence="1" id="KW-0812">Transmembrane</keyword>
<feature type="transmembrane region" description="Helical" evidence="1">
    <location>
        <begin position="6"/>
        <end position="26"/>
    </location>
</feature>
<keyword evidence="1" id="KW-0472">Membrane</keyword>
<feature type="non-terminal residue" evidence="2">
    <location>
        <position position="82"/>
    </location>
</feature>
<organism evidence="2">
    <name type="scientific">marine sediment metagenome</name>
    <dbReference type="NCBI Taxonomy" id="412755"/>
    <lineage>
        <taxon>unclassified sequences</taxon>
        <taxon>metagenomes</taxon>
        <taxon>ecological metagenomes</taxon>
    </lineage>
</organism>
<dbReference type="AlphaFoldDB" id="X0U6M6"/>
<evidence type="ECO:0000256" key="1">
    <source>
        <dbReference type="SAM" id="Phobius"/>
    </source>
</evidence>
<evidence type="ECO:0000313" key="2">
    <source>
        <dbReference type="EMBL" id="GAG01230.1"/>
    </source>
</evidence>
<keyword evidence="1" id="KW-1133">Transmembrane helix</keyword>
<protein>
    <submittedName>
        <fullName evidence="2">Uncharacterized protein</fullName>
    </submittedName>
</protein>
<accession>X0U6M6</accession>
<proteinExistence type="predicted"/>
<reference evidence="2" key="1">
    <citation type="journal article" date="2014" name="Front. Microbiol.">
        <title>High frequency of phylogenetically diverse reductive dehalogenase-homologous genes in deep subseafloor sedimentary metagenomes.</title>
        <authorList>
            <person name="Kawai M."/>
            <person name="Futagami T."/>
            <person name="Toyoda A."/>
            <person name="Takaki Y."/>
            <person name="Nishi S."/>
            <person name="Hori S."/>
            <person name="Arai W."/>
            <person name="Tsubouchi T."/>
            <person name="Morono Y."/>
            <person name="Uchiyama I."/>
            <person name="Ito T."/>
            <person name="Fujiyama A."/>
            <person name="Inagaki F."/>
            <person name="Takami H."/>
        </authorList>
    </citation>
    <scope>NUCLEOTIDE SEQUENCE</scope>
    <source>
        <strain evidence="2">Expedition CK06-06</strain>
    </source>
</reference>
<name>X0U6M6_9ZZZZ</name>
<gene>
    <name evidence="2" type="ORF">S01H1_41726</name>
</gene>
<comment type="caution">
    <text evidence="2">The sequence shown here is derived from an EMBL/GenBank/DDBJ whole genome shotgun (WGS) entry which is preliminary data.</text>
</comment>
<sequence>MHPIMYIVAFASGFMFLYGLLSLLLARPAKQAVMVRLQALDDQHQKFVDQRNEELQLMRSDQASKVGALNNILKHLSITGQV</sequence>
<dbReference type="EMBL" id="BARS01026480">
    <property type="protein sequence ID" value="GAG01230.1"/>
    <property type="molecule type" value="Genomic_DNA"/>
</dbReference>